<proteinExistence type="predicted"/>
<dbReference type="AlphaFoldDB" id="A0A1D6LLR4"/>
<evidence type="ECO:0000313" key="1">
    <source>
        <dbReference type="EMBL" id="AQK80621.1"/>
    </source>
</evidence>
<dbReference type="InParanoid" id="A0A1D6LLR4"/>
<dbReference type="EMBL" id="CM000782">
    <property type="protein sequence ID" value="AQK80621.1"/>
    <property type="molecule type" value="Genomic_DNA"/>
</dbReference>
<dbReference type="PANTHER" id="PTHR33075:SF10">
    <property type="entry name" value="DUF4283 DOMAIN-CONTAINING PROTEIN"/>
    <property type="match status" value="1"/>
</dbReference>
<dbReference type="PANTHER" id="PTHR33075">
    <property type="entry name" value="OS02G0499800 PROTEIN"/>
    <property type="match status" value="1"/>
</dbReference>
<gene>
    <name evidence="1" type="ORF">ZEAMMB73_Zm00001d036316</name>
</gene>
<protein>
    <submittedName>
        <fullName evidence="1">Uncharacterized protein</fullName>
    </submittedName>
</protein>
<accession>A0A1D6LLR4</accession>
<sequence length="373" mass="42068">MASPFVWDDRGKLLANSLDCSPVELVSLALHSVLGGSPTGFHVVEESNRHFRFSVATKKVGFMVLALKRIISANFDVYFDLWGNGSPNWRKEYALWCREEDEKWTVVRRRSSRSSKLVSFGKNLVQDSPNKKHSPSGHFNKGFLRSAMKRKSKLIPHDTPTVQYQKDFVQIGSFKCPLQILNSYFKFRFSLKNRSLVSALVLVPAIFSRISPDLDREVLKEKQVISKVYKRQAPKKIEHIDKKTRSVRKKAAQQSHPLPARRSARINAVTKGLKVSFELGSTSGSREVPTQHLPLSLEDLNDLNSFPGPVKLKFLQNLLDFDGTYPEINDITLQKVAIEHCGVPPEEASVEVLLHPDPGAEGNIILAENTQEI</sequence>
<dbReference type="SMR" id="A0A1D6LLR4"/>
<organism evidence="1">
    <name type="scientific">Zea mays</name>
    <name type="common">Maize</name>
    <dbReference type="NCBI Taxonomy" id="4577"/>
    <lineage>
        <taxon>Eukaryota</taxon>
        <taxon>Viridiplantae</taxon>
        <taxon>Streptophyta</taxon>
        <taxon>Embryophyta</taxon>
        <taxon>Tracheophyta</taxon>
        <taxon>Spermatophyta</taxon>
        <taxon>Magnoliopsida</taxon>
        <taxon>Liliopsida</taxon>
        <taxon>Poales</taxon>
        <taxon>Poaceae</taxon>
        <taxon>PACMAD clade</taxon>
        <taxon>Panicoideae</taxon>
        <taxon>Andropogonodae</taxon>
        <taxon>Andropogoneae</taxon>
        <taxon>Tripsacinae</taxon>
        <taxon>Zea</taxon>
    </lineage>
</organism>
<name>A0A1D6LLR4_MAIZE</name>
<reference evidence="1" key="1">
    <citation type="submission" date="2015-12" db="EMBL/GenBank/DDBJ databases">
        <title>Update maize B73 reference genome by single molecule sequencing technologies.</title>
        <authorList>
            <consortium name="Maize Genome Sequencing Project"/>
            <person name="Ware D."/>
        </authorList>
    </citation>
    <scope>NUCLEOTIDE SEQUENCE</scope>
    <source>
        <tissue evidence="1">Seedling</tissue>
    </source>
</reference>